<evidence type="ECO:0000256" key="8">
    <source>
        <dbReference type="ARBA" id="ARBA00023163"/>
    </source>
</evidence>
<dbReference type="CDD" id="cd16574">
    <property type="entry name" value="RING-HC_Topors"/>
    <property type="match status" value="1"/>
</dbReference>
<evidence type="ECO:0000256" key="3">
    <source>
        <dbReference type="ARBA" id="ARBA00022679"/>
    </source>
</evidence>
<keyword evidence="3" id="KW-0808">Transferase</keyword>
<dbReference type="InterPro" id="IPR058745">
    <property type="entry name" value="PWI_Topors"/>
</dbReference>
<dbReference type="Gene3D" id="3.30.40.10">
    <property type="entry name" value="Zinc/RING finger domain, C3HC4 (zinc finger)"/>
    <property type="match status" value="1"/>
</dbReference>
<feature type="region of interest" description="Disordered" evidence="10">
    <location>
        <begin position="329"/>
        <end position="356"/>
    </location>
</feature>
<evidence type="ECO:0000256" key="6">
    <source>
        <dbReference type="ARBA" id="ARBA00022833"/>
    </source>
</evidence>
<evidence type="ECO:0000256" key="2">
    <source>
        <dbReference type="ARBA" id="ARBA00012483"/>
    </source>
</evidence>
<dbReference type="GO" id="GO:0000209">
    <property type="term" value="P:protein polyubiquitination"/>
    <property type="evidence" value="ECO:0007669"/>
    <property type="project" value="TreeGrafter"/>
</dbReference>
<keyword evidence="13" id="KW-1185">Reference proteome</keyword>
<evidence type="ECO:0000256" key="5">
    <source>
        <dbReference type="ARBA" id="ARBA00022771"/>
    </source>
</evidence>
<dbReference type="InterPro" id="IPR017907">
    <property type="entry name" value="Znf_RING_CS"/>
</dbReference>
<dbReference type="EC" id="2.3.2.27" evidence="2"/>
<comment type="caution">
    <text evidence="12">The sequence shown here is derived from an EMBL/GenBank/DDBJ whole genome shotgun (WGS) entry which is preliminary data.</text>
</comment>
<dbReference type="PROSITE" id="PS50089">
    <property type="entry name" value="ZF_RING_2"/>
    <property type="match status" value="1"/>
</dbReference>
<feature type="compositionally biased region" description="Acidic residues" evidence="10">
    <location>
        <begin position="329"/>
        <end position="339"/>
    </location>
</feature>
<evidence type="ECO:0000313" key="12">
    <source>
        <dbReference type="EMBL" id="GMR37019.1"/>
    </source>
</evidence>
<dbReference type="PROSITE" id="PS00518">
    <property type="entry name" value="ZF_RING_1"/>
    <property type="match status" value="1"/>
</dbReference>
<evidence type="ECO:0000256" key="10">
    <source>
        <dbReference type="SAM" id="MobiDB-lite"/>
    </source>
</evidence>
<comment type="catalytic activity">
    <reaction evidence="1">
        <text>S-ubiquitinyl-[E2 ubiquitin-conjugating enzyme]-L-cysteine + [acceptor protein]-L-lysine = [E2 ubiquitin-conjugating enzyme]-L-cysteine + N(6)-ubiquitinyl-[acceptor protein]-L-lysine.</text>
        <dbReference type="EC" id="2.3.2.27"/>
    </reaction>
</comment>
<keyword evidence="6" id="KW-0862">Zinc</keyword>
<dbReference type="GO" id="GO:0061630">
    <property type="term" value="F:ubiquitin protein ligase activity"/>
    <property type="evidence" value="ECO:0007669"/>
    <property type="project" value="UniProtKB-EC"/>
</dbReference>
<reference evidence="13" key="1">
    <citation type="submission" date="2022-10" db="EMBL/GenBank/DDBJ databases">
        <title>Genome assembly of Pristionchus species.</title>
        <authorList>
            <person name="Yoshida K."/>
            <person name="Sommer R.J."/>
        </authorList>
    </citation>
    <scope>NUCLEOTIDE SEQUENCE [LARGE SCALE GENOMIC DNA]</scope>
    <source>
        <strain evidence="13">RS5460</strain>
    </source>
</reference>
<dbReference type="InterPro" id="IPR013083">
    <property type="entry name" value="Znf_RING/FYVE/PHD"/>
</dbReference>
<evidence type="ECO:0000313" key="13">
    <source>
        <dbReference type="Proteomes" id="UP001328107"/>
    </source>
</evidence>
<feature type="domain" description="RING-type" evidence="11">
    <location>
        <begin position="29"/>
        <end position="68"/>
    </location>
</feature>
<feature type="compositionally biased region" description="Polar residues" evidence="10">
    <location>
        <begin position="474"/>
        <end position="484"/>
    </location>
</feature>
<name>A0AAN4ZCD8_9BILA</name>
<dbReference type="Proteomes" id="UP001328107">
    <property type="component" value="Unassembled WGS sequence"/>
</dbReference>
<dbReference type="Pfam" id="PF13639">
    <property type="entry name" value="zf-RING_2"/>
    <property type="match status" value="1"/>
</dbReference>
<organism evidence="12 13">
    <name type="scientific">Pristionchus mayeri</name>
    <dbReference type="NCBI Taxonomy" id="1317129"/>
    <lineage>
        <taxon>Eukaryota</taxon>
        <taxon>Metazoa</taxon>
        <taxon>Ecdysozoa</taxon>
        <taxon>Nematoda</taxon>
        <taxon>Chromadorea</taxon>
        <taxon>Rhabditida</taxon>
        <taxon>Rhabditina</taxon>
        <taxon>Diplogasteromorpha</taxon>
        <taxon>Diplogasteroidea</taxon>
        <taxon>Neodiplogasteridae</taxon>
        <taxon>Pristionchus</taxon>
    </lineage>
</organism>
<dbReference type="EMBL" id="BTRK01000002">
    <property type="protein sequence ID" value="GMR37019.1"/>
    <property type="molecule type" value="Genomic_DNA"/>
</dbReference>
<feature type="compositionally biased region" description="Basic and acidic residues" evidence="10">
    <location>
        <begin position="485"/>
        <end position="497"/>
    </location>
</feature>
<feature type="region of interest" description="Disordered" evidence="10">
    <location>
        <begin position="474"/>
        <end position="497"/>
    </location>
</feature>
<dbReference type="SUPFAM" id="SSF57850">
    <property type="entry name" value="RING/U-box"/>
    <property type="match status" value="1"/>
</dbReference>
<evidence type="ECO:0000256" key="7">
    <source>
        <dbReference type="ARBA" id="ARBA00023015"/>
    </source>
</evidence>
<keyword evidence="8" id="KW-0804">Transcription</keyword>
<keyword evidence="4" id="KW-0479">Metal-binding</keyword>
<dbReference type="AlphaFoldDB" id="A0AAN4ZCD8"/>
<dbReference type="InterPro" id="IPR058746">
    <property type="entry name" value="Znf_RING-type_Topors"/>
</dbReference>
<evidence type="ECO:0000256" key="9">
    <source>
        <dbReference type="PROSITE-ProRule" id="PRU00175"/>
    </source>
</evidence>
<feature type="region of interest" description="Disordered" evidence="10">
    <location>
        <begin position="1"/>
        <end position="23"/>
    </location>
</feature>
<protein>
    <recommendedName>
        <fullName evidence="2">RING-type E3 ubiquitin transferase</fullName>
        <ecNumber evidence="2">2.3.2.27</ecNumber>
    </recommendedName>
</protein>
<dbReference type="InterPro" id="IPR001841">
    <property type="entry name" value="Znf_RING"/>
</dbReference>
<dbReference type="PANTHER" id="PTHR46077:SF1">
    <property type="entry name" value="TOP1 BINDING ARGININE_SERINE RICH PROTEIN, E3 UBIQUITIN LIGASE"/>
    <property type="match status" value="1"/>
</dbReference>
<keyword evidence="7" id="KW-0805">Transcription regulation</keyword>
<dbReference type="PANTHER" id="PTHR46077">
    <property type="entry name" value="E3 UBIQUITIN-PROTEIN LIGASE TOPORS"/>
    <property type="match status" value="1"/>
</dbReference>
<gene>
    <name evidence="12" type="ORF">PMAYCL1PPCAC_07214</name>
</gene>
<keyword evidence="5 9" id="KW-0863">Zinc-finger</keyword>
<sequence>MSTSDNVGELKEEKVEMDESGSTAAEDPCPVCLSNRVDESAIDGCSHTFCYSCISEWLKVSESCPLCKAPVTEVRTRASGKLLIKKLSELKAEAEAARIMVQANEVPMTSEREAVSALIHQQRATVQNIIADKARNKKNRQVNEIYRKETSLLTQLTALKDEMERLPRRDVIGDSRFRRVVYEQQLVWKPITRPSTAIRFNAALACAESDRLMQRLKPFLERELKVVMDPKHKPSERLIKELLTNMQNYEINHPNFETALFTMRLFKPWCIGIFSHLLYEFCASGLELEAFDANSSYSLDPARAPSGRLIPNLLPPSSQTNDTAIFLDEDEEGDEDDSVIIDRAHRSDSSSSDGVTSLYNHRACRLRSSRNPLLSHGPSSFRDLRERLSSAVPSFYVPSFGNGSSHGRTTLFPSQSTSRRIQDPEVISLEDEHTTGDEARINSIQRGDLDSAIPPWLNGTDGGGPSTSRSFGSHLNPLSGNETDGTNKEECWRRGNKQEGRGIETSWRVEKEKKEKAKREKRRHEEKNNDEILGTRVGSRKNTAQYYFNKIMKGDLSIDELQRMNGELTTFANRINYLKEECNRKLAEKMANGHSANGSSSNTGGIDDEIIHVEELPGPSSSVHDDSVIFCDL</sequence>
<evidence type="ECO:0000256" key="4">
    <source>
        <dbReference type="ARBA" id="ARBA00022723"/>
    </source>
</evidence>
<proteinExistence type="predicted"/>
<evidence type="ECO:0000256" key="1">
    <source>
        <dbReference type="ARBA" id="ARBA00000900"/>
    </source>
</evidence>
<dbReference type="SMART" id="SM00184">
    <property type="entry name" value="RING"/>
    <property type="match status" value="1"/>
</dbReference>
<dbReference type="GO" id="GO:0008270">
    <property type="term" value="F:zinc ion binding"/>
    <property type="evidence" value="ECO:0007669"/>
    <property type="project" value="UniProtKB-KW"/>
</dbReference>
<accession>A0AAN4ZCD8</accession>
<dbReference type="Pfam" id="PF26084">
    <property type="entry name" value="PWI_Topors"/>
    <property type="match status" value="1"/>
</dbReference>
<evidence type="ECO:0000259" key="11">
    <source>
        <dbReference type="PROSITE" id="PS50089"/>
    </source>
</evidence>
<dbReference type="GO" id="GO:0006513">
    <property type="term" value="P:protein monoubiquitination"/>
    <property type="evidence" value="ECO:0007669"/>
    <property type="project" value="TreeGrafter"/>
</dbReference>